<evidence type="ECO:0000256" key="1">
    <source>
        <dbReference type="SAM" id="MobiDB-lite"/>
    </source>
</evidence>
<dbReference type="Proteomes" id="UP000192929">
    <property type="component" value="Unassembled WGS sequence"/>
</dbReference>
<dbReference type="EMBL" id="FXAC01000014">
    <property type="protein sequence ID" value="SMF20040.1"/>
    <property type="molecule type" value="Genomic_DNA"/>
</dbReference>
<name>A0A1X7DRI1_9MICC</name>
<sequence length="42" mass="4174">MARGGEDRGGGKGGTVMAKGGDRENPITALRASPLDYGVAPS</sequence>
<keyword evidence="3" id="KW-1185">Reference proteome</keyword>
<accession>A0A1X7DRI1</accession>
<dbReference type="AlphaFoldDB" id="A0A1X7DRI1"/>
<organism evidence="2 3">
    <name type="scientific">Kocuria marina subsp. indica</name>
    <dbReference type="NCBI Taxonomy" id="1049583"/>
    <lineage>
        <taxon>Bacteria</taxon>
        <taxon>Bacillati</taxon>
        <taxon>Actinomycetota</taxon>
        <taxon>Actinomycetes</taxon>
        <taxon>Micrococcales</taxon>
        <taxon>Micrococcaceae</taxon>
        <taxon>Kocuria</taxon>
    </lineage>
</organism>
<protein>
    <submittedName>
        <fullName evidence="2">Uncharacterized protein</fullName>
    </submittedName>
</protein>
<evidence type="ECO:0000313" key="3">
    <source>
        <dbReference type="Proteomes" id="UP000192929"/>
    </source>
</evidence>
<feature type="region of interest" description="Disordered" evidence="1">
    <location>
        <begin position="1"/>
        <end position="42"/>
    </location>
</feature>
<feature type="compositionally biased region" description="Basic and acidic residues" evidence="1">
    <location>
        <begin position="1"/>
        <end position="10"/>
    </location>
</feature>
<evidence type="ECO:0000313" key="2">
    <source>
        <dbReference type="EMBL" id="SMF20040.1"/>
    </source>
</evidence>
<reference evidence="3" key="1">
    <citation type="submission" date="2017-04" db="EMBL/GenBank/DDBJ databases">
        <authorList>
            <person name="Varghese N."/>
            <person name="Submissions S."/>
        </authorList>
    </citation>
    <scope>NUCLEOTIDE SEQUENCE [LARGE SCALE GENOMIC DNA]</scope>
    <source>
        <strain evidence="3">NIO-1021</strain>
    </source>
</reference>
<gene>
    <name evidence="2" type="ORF">SAMN06296028_11442</name>
</gene>
<proteinExistence type="predicted"/>